<proteinExistence type="inferred from homology"/>
<dbReference type="Pfam" id="PF13476">
    <property type="entry name" value="AAA_23"/>
    <property type="match status" value="1"/>
</dbReference>
<dbReference type="SUPFAM" id="SSF52540">
    <property type="entry name" value="P-loop containing nucleoside triphosphate hydrolases"/>
    <property type="match status" value="1"/>
</dbReference>
<name>A0AAP8QBQ7_BRELA</name>
<dbReference type="EMBL" id="PRKQ01000019">
    <property type="protein sequence ID" value="PPA93932.1"/>
    <property type="molecule type" value="Genomic_DNA"/>
</dbReference>
<feature type="domain" description="Rad50/SbcC-type AAA" evidence="4">
    <location>
        <begin position="9"/>
        <end position="226"/>
    </location>
</feature>
<evidence type="ECO:0000256" key="3">
    <source>
        <dbReference type="ARBA" id="ARBA00013368"/>
    </source>
</evidence>
<evidence type="ECO:0000259" key="4">
    <source>
        <dbReference type="Pfam" id="PF13476"/>
    </source>
</evidence>
<dbReference type="PANTHER" id="PTHR32114">
    <property type="entry name" value="ABC TRANSPORTER ABCH.3"/>
    <property type="match status" value="1"/>
</dbReference>
<accession>A0AAP8QBQ7</accession>
<sequence length="801" mass="93813">MTKYMINQVYIENFKGIDYLHLKWSSGQLIVLDGPNGFGKTTIFDAIELALTGKIERIKKPEDARFAYSDVLFSNDPTKNVLIKVEFVSEGAPTITIAKSLPFNKRLTGLEKQPGKWEIFDTYLLDSIETPLTNQTKCEQSDISSHFGINEIDRLYNLFYYIQQEENTAFLKRPGKERMGEISRLFDTKSEENEKKYFEGLARLLDQEKRNKQRVISEIENRLDSYNHVNGIRNNDNNGLNYEPLLNGISDMVWDKEDITISDREMRDRLINELLLIEDFVANFEQYKRAVYNQRLGKYIDNRSLISATISNAFFLEKYQEIKVLHEKEKKLRSLLFKLNNYQENILSINYDELRNYTEFDVETVKQKIEIIKTQSTNRSLLSRIVNELNTTRDKLLQQSSTFHEHTETQGKECPFCGYDWQDHNRLLSEFQTKKEHFSSLYDESTVVQQNEIEEVFQKHLSPIISWIEGYFSNTDNVIDADFYAQIERGSRREKEISAFLEWCMQNETNITPFINKQMNEPIENMESATELLVAELRGKVKVIKEGYAEFNEKYNQFETVFKATFGGQEANVDKITIEAIERKKHYIDYLFFNQNEKRKSDDISKLEKLREDHTKLQSKLKEIKKVIEIYNAGIKKHWKKIMIDIEIPFYIYSGKVMQNYQRGLGIFIKEKEDAGSIVFVSDNSSDHDALNYLSSGQLSALVISFTLALNKVYANKDLGVILIDDPVQSMDEINMASLTELLRNDFNHKQIIISTHEDDVSRYLQYKFSKYGLNTLNFNMRQHTQLKELKHQDHDGSQNI</sequence>
<protein>
    <recommendedName>
        <fullName evidence="3">Nuclease SbcCD subunit C</fullName>
    </recommendedName>
</protein>
<organism evidence="5 6">
    <name type="scientific">Brevibacillus laterosporus</name>
    <name type="common">Bacillus laterosporus</name>
    <dbReference type="NCBI Taxonomy" id="1465"/>
    <lineage>
        <taxon>Bacteria</taxon>
        <taxon>Bacillati</taxon>
        <taxon>Bacillota</taxon>
        <taxon>Bacilli</taxon>
        <taxon>Bacillales</taxon>
        <taxon>Paenibacillaceae</taxon>
        <taxon>Brevibacillus</taxon>
    </lineage>
</organism>
<comment type="subunit">
    <text evidence="2">Heterodimer of SbcC and SbcD.</text>
</comment>
<evidence type="ECO:0000313" key="6">
    <source>
        <dbReference type="Proteomes" id="UP000239759"/>
    </source>
</evidence>
<dbReference type="RefSeq" id="WP_104032500.1">
    <property type="nucleotide sequence ID" value="NZ_JARMDU010000022.1"/>
</dbReference>
<evidence type="ECO:0000256" key="1">
    <source>
        <dbReference type="ARBA" id="ARBA00006930"/>
    </source>
</evidence>
<dbReference type="Proteomes" id="UP000239759">
    <property type="component" value="Unassembled WGS sequence"/>
</dbReference>
<dbReference type="Gene3D" id="3.40.50.300">
    <property type="entry name" value="P-loop containing nucleotide triphosphate hydrolases"/>
    <property type="match status" value="2"/>
</dbReference>
<dbReference type="PANTHER" id="PTHR32114:SF2">
    <property type="entry name" value="ABC TRANSPORTER ABCH.3"/>
    <property type="match status" value="1"/>
</dbReference>
<reference evidence="5 6" key="1">
    <citation type="submission" date="2018-02" db="EMBL/GenBank/DDBJ databases">
        <title>Comparative analysis of genomes of three Brevibacillus laterosporus strains producers of potent antimicrobials isolated from silage.</title>
        <authorList>
            <person name="Kojic M."/>
            <person name="Miljkovic M."/>
            <person name="Studholme D."/>
            <person name="Filipic B."/>
        </authorList>
    </citation>
    <scope>NUCLEOTIDE SEQUENCE [LARGE SCALE GENOMIC DNA]</scope>
    <source>
        <strain evidence="5 6">BGSP11</strain>
    </source>
</reference>
<comment type="caution">
    <text evidence="5">The sequence shown here is derived from an EMBL/GenBank/DDBJ whole genome shotgun (WGS) entry which is preliminary data.</text>
</comment>
<gene>
    <name evidence="5" type="ORF">C4A77_15850</name>
</gene>
<dbReference type="GO" id="GO:0006302">
    <property type="term" value="P:double-strand break repair"/>
    <property type="evidence" value="ECO:0007669"/>
    <property type="project" value="InterPro"/>
</dbReference>
<evidence type="ECO:0000313" key="5">
    <source>
        <dbReference type="EMBL" id="PPA93932.1"/>
    </source>
</evidence>
<dbReference type="GO" id="GO:0016887">
    <property type="term" value="F:ATP hydrolysis activity"/>
    <property type="evidence" value="ECO:0007669"/>
    <property type="project" value="InterPro"/>
</dbReference>
<evidence type="ECO:0000256" key="2">
    <source>
        <dbReference type="ARBA" id="ARBA00011322"/>
    </source>
</evidence>
<comment type="similarity">
    <text evidence="1">Belongs to the SMC family. SbcC subfamily.</text>
</comment>
<dbReference type="InterPro" id="IPR027417">
    <property type="entry name" value="P-loop_NTPase"/>
</dbReference>
<dbReference type="AlphaFoldDB" id="A0AAP8QBQ7"/>
<dbReference type="InterPro" id="IPR038729">
    <property type="entry name" value="Rad50/SbcC_AAA"/>
</dbReference>